<protein>
    <submittedName>
        <fullName evidence="4">Conjugative transposon protein TraM</fullName>
    </submittedName>
</protein>
<sequence>MKNLTELTKLAKNSIERNWNKLSGRQQRIYTKLAFCSYLLLTLTAFSKLYGEISTFYSDQKQNKQVQAGEGLQPIHIRKDLTTPLKTKNAMEQNNISEQTHQEYKQENTLEEQIEQTPREKLEKLKRPLIYTFMAVAFLSVMYLIFKPSVKQDEAINLGINEQVPEVSGSSIPEDKQKAYEQELQRERESQKENDLVTLSDFWDFSNEQSSDQEPNFQLDNTNPNQNIQQRPAVNTYREARSTLDNFYNEQNDESRQLRIQVEELQKELEQRDIPKPSTVDDQVALMEKSYQLAAKYLPNNSQSQSKATETIQSTKITESETSAQSKALQVRPSSENPVSWLIEPSKLLSAESPARIQSVFYNDFQPTDQTRAKNTIRAQVEQTVTIIGETSIRLRLLEKAEVAGHILAKDMTLTGQAKFQSGRLQLNVNSIQLFGNILPISLIAYDLDGQQGLHVPSSAEMNALSEIAANMSQTSGTSFTLSQSAGQQLTADLSRGAMQGISGYFSKKLRTTKVTVKAGQFVLLVSSN</sequence>
<gene>
    <name evidence="4" type="primary">traM</name>
    <name evidence="4" type="ORF">ACFS7Y_00430</name>
</gene>
<proteinExistence type="predicted"/>
<dbReference type="RefSeq" id="WP_320184717.1">
    <property type="nucleotide sequence ID" value="NZ_CP138332.1"/>
</dbReference>
<organism evidence="4 5">
    <name type="scientific">Sphingobacterium bambusae</name>
    <dbReference type="NCBI Taxonomy" id="662858"/>
    <lineage>
        <taxon>Bacteria</taxon>
        <taxon>Pseudomonadati</taxon>
        <taxon>Bacteroidota</taxon>
        <taxon>Sphingobacteriia</taxon>
        <taxon>Sphingobacteriales</taxon>
        <taxon>Sphingobacteriaceae</taxon>
        <taxon>Sphingobacterium</taxon>
    </lineage>
</organism>
<name>A0ABW6BA47_9SPHI</name>
<dbReference type="InterPro" id="IPR022187">
    <property type="entry name" value="Conjug_transposon_TraM"/>
</dbReference>
<dbReference type="EMBL" id="JBHUPB010000001">
    <property type="protein sequence ID" value="MFD2965837.1"/>
    <property type="molecule type" value="Genomic_DNA"/>
</dbReference>
<reference evidence="5" key="1">
    <citation type="journal article" date="2019" name="Int. J. Syst. Evol. Microbiol.">
        <title>The Global Catalogue of Microorganisms (GCM) 10K type strain sequencing project: providing services to taxonomists for standard genome sequencing and annotation.</title>
        <authorList>
            <consortium name="The Broad Institute Genomics Platform"/>
            <consortium name="The Broad Institute Genome Sequencing Center for Infectious Disease"/>
            <person name="Wu L."/>
            <person name="Ma J."/>
        </authorList>
    </citation>
    <scope>NUCLEOTIDE SEQUENCE [LARGE SCALE GENOMIC DNA]</scope>
    <source>
        <strain evidence="5">KCTC 22814</strain>
    </source>
</reference>
<accession>A0ABW6BA47</accession>
<feature type="domain" description="Conjugative transposon TraM C-terminal" evidence="3">
    <location>
        <begin position="377"/>
        <end position="526"/>
    </location>
</feature>
<feature type="region of interest" description="Disordered" evidence="1">
    <location>
        <begin position="208"/>
        <end position="228"/>
    </location>
</feature>
<feature type="region of interest" description="Disordered" evidence="1">
    <location>
        <begin position="301"/>
        <end position="331"/>
    </location>
</feature>
<evidence type="ECO:0000313" key="5">
    <source>
        <dbReference type="Proteomes" id="UP001597525"/>
    </source>
</evidence>
<evidence type="ECO:0000256" key="1">
    <source>
        <dbReference type="SAM" id="MobiDB-lite"/>
    </source>
</evidence>
<keyword evidence="2" id="KW-0812">Transmembrane</keyword>
<feature type="compositionally biased region" description="Basic and acidic residues" evidence="1">
    <location>
        <begin position="173"/>
        <end position="193"/>
    </location>
</feature>
<dbReference type="Proteomes" id="UP001597525">
    <property type="component" value="Unassembled WGS sequence"/>
</dbReference>
<evidence type="ECO:0000313" key="4">
    <source>
        <dbReference type="EMBL" id="MFD2965837.1"/>
    </source>
</evidence>
<keyword evidence="2" id="KW-1133">Transmembrane helix</keyword>
<dbReference type="Pfam" id="PF12508">
    <property type="entry name" value="Transposon_TraM"/>
    <property type="match status" value="1"/>
</dbReference>
<dbReference type="InterPro" id="IPR055407">
    <property type="entry name" value="TraM_C"/>
</dbReference>
<comment type="caution">
    <text evidence="4">The sequence shown here is derived from an EMBL/GenBank/DDBJ whole genome shotgun (WGS) entry which is preliminary data.</text>
</comment>
<feature type="transmembrane region" description="Helical" evidence="2">
    <location>
        <begin position="129"/>
        <end position="146"/>
    </location>
</feature>
<dbReference type="NCBIfam" id="TIGR03779">
    <property type="entry name" value="Bac_Flav_CT_M"/>
    <property type="match status" value="1"/>
</dbReference>
<keyword evidence="2" id="KW-0472">Membrane</keyword>
<keyword evidence="5" id="KW-1185">Reference proteome</keyword>
<feature type="region of interest" description="Disordered" evidence="1">
    <location>
        <begin position="165"/>
        <end position="193"/>
    </location>
</feature>
<evidence type="ECO:0000256" key="2">
    <source>
        <dbReference type="SAM" id="Phobius"/>
    </source>
</evidence>
<evidence type="ECO:0000259" key="3">
    <source>
        <dbReference type="Pfam" id="PF12508"/>
    </source>
</evidence>